<feature type="transmembrane region" description="Helical" evidence="7">
    <location>
        <begin position="73"/>
        <end position="93"/>
    </location>
</feature>
<dbReference type="PANTHER" id="PTHR43005:SF1">
    <property type="entry name" value="SPERMIDINE_PUTRESCINE TRANSPORT SYSTEM PERMEASE PROTEIN"/>
    <property type="match status" value="1"/>
</dbReference>
<dbReference type="SUPFAM" id="SSF161098">
    <property type="entry name" value="MetI-like"/>
    <property type="match status" value="1"/>
</dbReference>
<gene>
    <name evidence="9" type="ORF">N7548_04955</name>
</gene>
<feature type="transmembrane region" description="Helical" evidence="7">
    <location>
        <begin position="260"/>
        <end position="283"/>
    </location>
</feature>
<evidence type="ECO:0000259" key="8">
    <source>
        <dbReference type="PROSITE" id="PS50928"/>
    </source>
</evidence>
<evidence type="ECO:0000256" key="6">
    <source>
        <dbReference type="ARBA" id="ARBA00023136"/>
    </source>
</evidence>
<keyword evidence="6 7" id="KW-0472">Membrane</keyword>
<dbReference type="RefSeq" id="WP_263608354.1">
    <property type="nucleotide sequence ID" value="NZ_JAOVQM010000003.1"/>
</dbReference>
<proteinExistence type="predicted"/>
<reference evidence="9" key="1">
    <citation type="submission" date="2022-09" db="EMBL/GenBank/DDBJ databases">
        <title>Novel Mycoplasma species identified in domestic and wild animals.</title>
        <authorList>
            <person name="Volokhov D.V."/>
            <person name="Furtak V.A."/>
            <person name="Zagorodnyaya T.A."/>
        </authorList>
    </citation>
    <scope>NUCLEOTIDE SEQUENCE</scope>
    <source>
        <strain evidence="9">Oakley</strain>
    </source>
</reference>
<dbReference type="InterPro" id="IPR000515">
    <property type="entry name" value="MetI-like"/>
</dbReference>
<evidence type="ECO:0000256" key="2">
    <source>
        <dbReference type="ARBA" id="ARBA00022448"/>
    </source>
</evidence>
<evidence type="ECO:0000256" key="5">
    <source>
        <dbReference type="ARBA" id="ARBA00022989"/>
    </source>
</evidence>
<keyword evidence="10" id="KW-1185">Reference proteome</keyword>
<dbReference type="Gene3D" id="1.10.3720.10">
    <property type="entry name" value="MetI-like"/>
    <property type="match status" value="1"/>
</dbReference>
<evidence type="ECO:0000256" key="1">
    <source>
        <dbReference type="ARBA" id="ARBA00004651"/>
    </source>
</evidence>
<dbReference type="CDD" id="cd06261">
    <property type="entry name" value="TM_PBP2"/>
    <property type="match status" value="1"/>
</dbReference>
<accession>A0ABT2YBP6</accession>
<keyword evidence="2" id="KW-0813">Transport</keyword>
<feature type="transmembrane region" description="Helical" evidence="7">
    <location>
        <begin position="217"/>
        <end position="240"/>
    </location>
</feature>
<evidence type="ECO:0000256" key="7">
    <source>
        <dbReference type="SAM" id="Phobius"/>
    </source>
</evidence>
<dbReference type="PANTHER" id="PTHR43005">
    <property type="entry name" value="BLR7065 PROTEIN"/>
    <property type="match status" value="1"/>
</dbReference>
<dbReference type="InterPro" id="IPR035906">
    <property type="entry name" value="MetI-like_sf"/>
</dbReference>
<feature type="transmembrane region" description="Helical" evidence="7">
    <location>
        <begin position="105"/>
        <end position="125"/>
    </location>
</feature>
<feature type="transmembrane region" description="Helical" evidence="7">
    <location>
        <begin position="12"/>
        <end position="38"/>
    </location>
</feature>
<evidence type="ECO:0000256" key="3">
    <source>
        <dbReference type="ARBA" id="ARBA00022475"/>
    </source>
</evidence>
<keyword evidence="4 7" id="KW-0812">Transmembrane</keyword>
<keyword evidence="5 7" id="KW-1133">Transmembrane helix</keyword>
<feature type="domain" description="ABC transmembrane type-1" evidence="8">
    <location>
        <begin position="67"/>
        <end position="286"/>
    </location>
</feature>
<dbReference type="PROSITE" id="PS50928">
    <property type="entry name" value="ABC_TM1"/>
    <property type="match status" value="1"/>
</dbReference>
<name>A0ABT2YBP6_9MOLU</name>
<evidence type="ECO:0000313" key="9">
    <source>
        <dbReference type="EMBL" id="MCV2232173.1"/>
    </source>
</evidence>
<comment type="caution">
    <text evidence="9">The sequence shown here is derived from an EMBL/GenBank/DDBJ whole genome shotgun (WGS) entry which is preliminary data.</text>
</comment>
<keyword evidence="3" id="KW-1003">Cell membrane</keyword>
<feature type="transmembrane region" description="Helical" evidence="7">
    <location>
        <begin position="156"/>
        <end position="182"/>
    </location>
</feature>
<dbReference type="Proteomes" id="UP001177160">
    <property type="component" value="Unassembled WGS sequence"/>
</dbReference>
<protein>
    <submittedName>
        <fullName evidence="9">Sugar ABC transporter permease</fullName>
    </submittedName>
</protein>
<sequence>MLKRMNHPAWFILPYWILFSLFIIIPVLIAMGLSFTYFNSIQAPRYIGVTNYIELITMDNIFMQNVLPNTVKFALIVGPIGYLLSFLLAWMLAQIPQKPRTVLAIILYSPSLTMGVAMASMWRIIFSGDANGYLNSWLLNWGVILEPIQFLQSPQYLMNIMIIVSLWSSMGVGFLAMLAGVLNIDQTLYEAAYIDGIKNRTQEIFYITIPQMRPQMLFGAVMAVVGTFQAGGIGVALSGSNPTPQYAGQLIVNHIEDFGFIRYAMGYASAISVVLLALVYMLSKVTQKILGERD</sequence>
<comment type="subcellular location">
    <subcellularLocation>
        <location evidence="1">Cell membrane</location>
        <topology evidence="1">Multi-pass membrane protein</topology>
    </subcellularLocation>
</comment>
<organism evidence="9 10">
    <name type="scientific">Paracholeplasma manati</name>
    <dbReference type="NCBI Taxonomy" id="591373"/>
    <lineage>
        <taxon>Bacteria</taxon>
        <taxon>Bacillati</taxon>
        <taxon>Mycoplasmatota</taxon>
        <taxon>Mollicutes</taxon>
        <taxon>Acholeplasmatales</taxon>
        <taxon>Acholeplasmataceae</taxon>
        <taxon>Paracholeplasma</taxon>
    </lineage>
</organism>
<evidence type="ECO:0000313" key="10">
    <source>
        <dbReference type="Proteomes" id="UP001177160"/>
    </source>
</evidence>
<dbReference type="EMBL" id="JAOVQM010000003">
    <property type="protein sequence ID" value="MCV2232173.1"/>
    <property type="molecule type" value="Genomic_DNA"/>
</dbReference>
<evidence type="ECO:0000256" key="4">
    <source>
        <dbReference type="ARBA" id="ARBA00022692"/>
    </source>
</evidence>